<keyword evidence="1" id="KW-0732">Signal</keyword>
<evidence type="ECO:0000313" key="3">
    <source>
        <dbReference type="Proteomes" id="UP000178106"/>
    </source>
</evidence>
<feature type="signal peptide" evidence="1">
    <location>
        <begin position="1"/>
        <end position="30"/>
    </location>
</feature>
<protein>
    <submittedName>
        <fullName evidence="2">Uncharacterized protein</fullName>
    </submittedName>
</protein>
<name>A0A1G2DSB7_9BACT</name>
<evidence type="ECO:0000256" key="1">
    <source>
        <dbReference type="SAM" id="SignalP"/>
    </source>
</evidence>
<evidence type="ECO:0000313" key="2">
    <source>
        <dbReference type="EMBL" id="OGZ16487.1"/>
    </source>
</evidence>
<organism evidence="2 3">
    <name type="scientific">Candidatus Lloydbacteria bacterium RIFOXYC12_FULL_46_25</name>
    <dbReference type="NCBI Taxonomy" id="1798670"/>
    <lineage>
        <taxon>Bacteria</taxon>
        <taxon>Candidatus Lloydiibacteriota</taxon>
    </lineage>
</organism>
<reference evidence="2 3" key="1">
    <citation type="journal article" date="2016" name="Nat. Commun.">
        <title>Thousands of microbial genomes shed light on interconnected biogeochemical processes in an aquifer system.</title>
        <authorList>
            <person name="Anantharaman K."/>
            <person name="Brown C.T."/>
            <person name="Hug L.A."/>
            <person name="Sharon I."/>
            <person name="Castelle C.J."/>
            <person name="Probst A.J."/>
            <person name="Thomas B.C."/>
            <person name="Singh A."/>
            <person name="Wilkins M.J."/>
            <person name="Karaoz U."/>
            <person name="Brodie E.L."/>
            <person name="Williams K.H."/>
            <person name="Hubbard S.S."/>
            <person name="Banfield J.F."/>
        </authorList>
    </citation>
    <scope>NUCLEOTIDE SEQUENCE [LARGE SCALE GENOMIC DNA]</scope>
</reference>
<proteinExistence type="predicted"/>
<dbReference type="AlphaFoldDB" id="A0A1G2DSB7"/>
<dbReference type="Proteomes" id="UP000178106">
    <property type="component" value="Unassembled WGS sequence"/>
</dbReference>
<sequence length="330" mass="36846">MMPTFHMKSIFYIFLSILFLGTLSPSTAFAQLDLVNITTSPKTPGPNETVKVRIGSYAVDLDSSNLVWYVNNEPIKEGVAEKEITLTTGNFGEKTTVDIIIFTASGLKLNKQLVIAPAEVDLLWEAQTYTPPFYKGKALPTHKSLVRLTAIPRFNTSTSNPKEFYYKWTYNRIQNAGEALGKNSVTIPMGYPDAKVPVMVEVSLPGTDWKGVKNGDIQGSSAKVVLYHQAPLLGVQFGHALSGGIRTSETEFTIYAVPYHFSLDNIANNNLLYTWQINRQHTNSDFDQRNLTLIKPEKQERPYAVSFRAQNPKRILQEASTQATISFISQ</sequence>
<feature type="chain" id="PRO_5009582627" evidence="1">
    <location>
        <begin position="31"/>
        <end position="330"/>
    </location>
</feature>
<gene>
    <name evidence="2" type="ORF">A2494_03970</name>
</gene>
<accession>A0A1G2DSB7</accession>
<dbReference type="EMBL" id="MHLU01000173">
    <property type="protein sequence ID" value="OGZ16487.1"/>
    <property type="molecule type" value="Genomic_DNA"/>
</dbReference>
<comment type="caution">
    <text evidence="2">The sequence shown here is derived from an EMBL/GenBank/DDBJ whole genome shotgun (WGS) entry which is preliminary data.</text>
</comment>